<dbReference type="Gene3D" id="3.30.160.60">
    <property type="entry name" value="Classic Zinc Finger"/>
    <property type="match status" value="1"/>
</dbReference>
<reference evidence="8 9" key="1">
    <citation type="journal article" date="2017" name="ISME J.">
        <title>Potential for microbial H2 and metal transformations associated with novel bacteria and archaea in deep terrestrial subsurface sediments.</title>
        <authorList>
            <person name="Hernsdorf A.W."/>
            <person name="Amano Y."/>
            <person name="Miyakawa K."/>
            <person name="Ise K."/>
            <person name="Suzuki Y."/>
            <person name="Anantharaman K."/>
            <person name="Probst A."/>
            <person name="Burstein D."/>
            <person name="Thomas B.C."/>
            <person name="Banfield J.F."/>
        </authorList>
    </citation>
    <scope>NUCLEOTIDE SEQUENCE [LARGE SCALE GENOMIC DNA]</scope>
    <source>
        <strain evidence="8">HGW-Dojkabacteria-1</strain>
    </source>
</reference>
<sequence>MKSIVKIFFLALITVLIATVVIKLNYDSAIERPNSDSSEKITVEIEQGASVETIIKKLVEAGVLKENWTTYFKVYIRINELAPKIQAGVYDIPKNLNIKELVSMIQSSKEQAVWVTIPEGLRKDEIANILANEFEKVNNPNFSSTEFLRLTTDTTFIGGLGFPYQLTDLEGYLFPDKYSFTVTADTESVIGIMLTNFKNKVGLTDTYEDIIIASMVEREGYTSEDRPMIADLIKRRYAEGWLLQIDATLLYPKKDWKAPITERDKQDDNPYNTYKRQGYPPTPICNPGLAAIRAVRNPKANNYYFYIHDNTGQVHFARTLAEHNQNIQKYLR</sequence>
<keyword evidence="1 7" id="KW-1003">Cell membrane</keyword>
<keyword evidence="3 7" id="KW-1133">Transmembrane helix</keyword>
<dbReference type="GO" id="GO:0008932">
    <property type="term" value="F:lytic endotransglycosylase activity"/>
    <property type="evidence" value="ECO:0007669"/>
    <property type="project" value="UniProtKB-UniRule"/>
</dbReference>
<evidence type="ECO:0000256" key="7">
    <source>
        <dbReference type="HAMAP-Rule" id="MF_02065"/>
    </source>
</evidence>
<dbReference type="PANTHER" id="PTHR30518:SF2">
    <property type="entry name" value="ENDOLYTIC MUREIN TRANSGLYCOSYLASE"/>
    <property type="match status" value="1"/>
</dbReference>
<dbReference type="GO" id="GO:0005886">
    <property type="term" value="C:plasma membrane"/>
    <property type="evidence" value="ECO:0007669"/>
    <property type="project" value="UniProtKB-UniRule"/>
</dbReference>
<organism evidence="8 9">
    <name type="scientific">Candidatus Dojkabacteria bacterium HGW-Dojkabacteria-1</name>
    <dbReference type="NCBI Taxonomy" id="2013761"/>
    <lineage>
        <taxon>Bacteria</taxon>
        <taxon>Candidatus Dojkabacteria</taxon>
    </lineage>
</organism>
<comment type="caution">
    <text evidence="8">The sequence shown here is derived from an EMBL/GenBank/DDBJ whole genome shotgun (WGS) entry which is preliminary data.</text>
</comment>
<accession>A0A2N2F2W6</accession>
<keyword evidence="2 7" id="KW-0812">Transmembrane</keyword>
<evidence type="ECO:0000256" key="4">
    <source>
        <dbReference type="ARBA" id="ARBA00023136"/>
    </source>
</evidence>
<evidence type="ECO:0000256" key="1">
    <source>
        <dbReference type="ARBA" id="ARBA00022475"/>
    </source>
</evidence>
<dbReference type="EC" id="4.2.2.29" evidence="7"/>
<evidence type="ECO:0000256" key="6">
    <source>
        <dbReference type="ARBA" id="ARBA00023316"/>
    </source>
</evidence>
<comment type="function">
    <text evidence="7">Functions as a peptidoglycan terminase that cleaves nascent peptidoglycan strands endolytically to terminate their elongation.</text>
</comment>
<proteinExistence type="inferred from homology"/>
<evidence type="ECO:0000256" key="3">
    <source>
        <dbReference type="ARBA" id="ARBA00022989"/>
    </source>
</evidence>
<evidence type="ECO:0000256" key="2">
    <source>
        <dbReference type="ARBA" id="ARBA00022692"/>
    </source>
</evidence>
<dbReference type="Proteomes" id="UP000233417">
    <property type="component" value="Unassembled WGS sequence"/>
</dbReference>
<dbReference type="GO" id="GO:0009252">
    <property type="term" value="P:peptidoglycan biosynthetic process"/>
    <property type="evidence" value="ECO:0007669"/>
    <property type="project" value="UniProtKB-UniRule"/>
</dbReference>
<dbReference type="HAMAP" id="MF_02065">
    <property type="entry name" value="MltG"/>
    <property type="match status" value="1"/>
</dbReference>
<gene>
    <name evidence="7" type="primary">mltG</name>
    <name evidence="8" type="ORF">CVU76_00595</name>
</gene>
<comment type="catalytic activity">
    <reaction evidence="7">
        <text>a peptidoglycan chain = a peptidoglycan chain with N-acetyl-1,6-anhydromuramyl-[peptide] at the reducing end + a peptidoglycan chain with N-acetylglucosamine at the non-reducing end.</text>
        <dbReference type="EC" id="4.2.2.29"/>
    </reaction>
</comment>
<feature type="site" description="Important for catalytic activity" evidence="7">
    <location>
        <position position="219"/>
    </location>
</feature>
<evidence type="ECO:0000313" key="8">
    <source>
        <dbReference type="EMBL" id="PKN02528.1"/>
    </source>
</evidence>
<dbReference type="Pfam" id="PF02618">
    <property type="entry name" value="YceG"/>
    <property type="match status" value="1"/>
</dbReference>
<dbReference type="GO" id="GO:0071555">
    <property type="term" value="P:cell wall organization"/>
    <property type="evidence" value="ECO:0007669"/>
    <property type="project" value="UniProtKB-KW"/>
</dbReference>
<comment type="similarity">
    <text evidence="7">Belongs to the transglycosylase MltG family.</text>
</comment>
<keyword evidence="6 7" id="KW-0961">Cell wall biogenesis/degradation</keyword>
<dbReference type="PANTHER" id="PTHR30518">
    <property type="entry name" value="ENDOLYTIC MUREIN TRANSGLYCOSYLASE"/>
    <property type="match status" value="1"/>
</dbReference>
<name>A0A2N2F2W6_9BACT</name>
<keyword evidence="5 7" id="KW-0456">Lyase</keyword>
<dbReference type="AlphaFoldDB" id="A0A2N2F2W6"/>
<dbReference type="Gene3D" id="3.30.1490.480">
    <property type="entry name" value="Endolytic murein transglycosylase"/>
    <property type="match status" value="1"/>
</dbReference>
<dbReference type="InterPro" id="IPR003770">
    <property type="entry name" value="MLTG-like"/>
</dbReference>
<protein>
    <recommendedName>
        <fullName evidence="7">Endolytic murein transglycosylase</fullName>
        <ecNumber evidence="7">4.2.2.29</ecNumber>
    </recommendedName>
    <alternativeName>
        <fullName evidence="7">Peptidoglycan lytic transglycosylase</fullName>
    </alternativeName>
    <alternativeName>
        <fullName evidence="7">Peptidoglycan polymerization terminase</fullName>
    </alternativeName>
</protein>
<evidence type="ECO:0000313" key="9">
    <source>
        <dbReference type="Proteomes" id="UP000233417"/>
    </source>
</evidence>
<dbReference type="EMBL" id="PHAO01000001">
    <property type="protein sequence ID" value="PKN02528.1"/>
    <property type="molecule type" value="Genomic_DNA"/>
</dbReference>
<dbReference type="NCBIfam" id="TIGR00247">
    <property type="entry name" value="endolytic transglycosylase MltG"/>
    <property type="match status" value="1"/>
</dbReference>
<keyword evidence="4 7" id="KW-0472">Membrane</keyword>
<evidence type="ECO:0000256" key="5">
    <source>
        <dbReference type="ARBA" id="ARBA00023239"/>
    </source>
</evidence>